<dbReference type="EMBL" id="GBHO01012150">
    <property type="protein sequence ID" value="JAG31454.1"/>
    <property type="molecule type" value="Transcribed_RNA"/>
</dbReference>
<dbReference type="AlphaFoldDB" id="A0A0A9YH05"/>
<organism evidence="1">
    <name type="scientific">Lygus hesperus</name>
    <name type="common">Western plant bug</name>
    <dbReference type="NCBI Taxonomy" id="30085"/>
    <lineage>
        <taxon>Eukaryota</taxon>
        <taxon>Metazoa</taxon>
        <taxon>Ecdysozoa</taxon>
        <taxon>Arthropoda</taxon>
        <taxon>Hexapoda</taxon>
        <taxon>Insecta</taxon>
        <taxon>Pterygota</taxon>
        <taxon>Neoptera</taxon>
        <taxon>Paraneoptera</taxon>
        <taxon>Hemiptera</taxon>
        <taxon>Heteroptera</taxon>
        <taxon>Panheteroptera</taxon>
        <taxon>Cimicomorpha</taxon>
        <taxon>Miridae</taxon>
        <taxon>Mirini</taxon>
        <taxon>Lygus</taxon>
    </lineage>
</organism>
<dbReference type="GO" id="GO:0016874">
    <property type="term" value="F:ligase activity"/>
    <property type="evidence" value="ECO:0007669"/>
    <property type="project" value="UniProtKB-KW"/>
</dbReference>
<name>A0A0A9YH05_LYGHE</name>
<reference evidence="1" key="2">
    <citation type="submission" date="2014-07" db="EMBL/GenBank/DDBJ databases">
        <authorList>
            <person name="Hull J."/>
        </authorList>
    </citation>
    <scope>NUCLEOTIDE SEQUENCE</scope>
</reference>
<evidence type="ECO:0000313" key="1">
    <source>
        <dbReference type="EMBL" id="JAG31454.1"/>
    </source>
</evidence>
<keyword evidence="1" id="KW-0436">Ligase</keyword>
<proteinExistence type="predicted"/>
<sequence>MACRMSTNLSALTSLGSSVASPFIEIQGEKIFTIIDPPHLLKSVRNMMYKYDAEIPMELNGQETTLRASWKDIRFVYEHDISKFTRGLPKLTSSHMDPKF</sequence>
<reference evidence="1" key="1">
    <citation type="journal article" date="2014" name="PLoS ONE">
        <title>Transcriptome-Based Identification of ABC Transporters in the Western Tarnished Plant Bug Lygus hesperus.</title>
        <authorList>
            <person name="Hull J.J."/>
            <person name="Chaney K."/>
            <person name="Geib S.M."/>
            <person name="Fabrick J.A."/>
            <person name="Brent C.S."/>
            <person name="Walsh D."/>
            <person name="Lavine L.C."/>
        </authorList>
    </citation>
    <scope>NUCLEOTIDE SEQUENCE</scope>
</reference>
<feature type="non-terminal residue" evidence="1">
    <location>
        <position position="100"/>
    </location>
</feature>
<accession>A0A0A9YH05</accession>
<protein>
    <submittedName>
        <fullName evidence="1">Serine--tRNA ligase</fullName>
    </submittedName>
</protein>
<gene>
    <name evidence="1" type="primary">serS_11</name>
    <name evidence="1" type="ORF">CM83_21847</name>
</gene>